<dbReference type="InterPro" id="IPR000531">
    <property type="entry name" value="Beta-barrel_TonB"/>
</dbReference>
<dbReference type="Pfam" id="PF00593">
    <property type="entry name" value="TonB_dep_Rec_b-barrel"/>
    <property type="match status" value="1"/>
</dbReference>
<keyword evidence="8 9" id="KW-0998">Cell outer membrane</keyword>
<feature type="domain" description="TonB-dependent receptor-like beta-barrel" evidence="14">
    <location>
        <begin position="352"/>
        <end position="904"/>
    </location>
</feature>
<accession>A0ABS2KL74</accession>
<keyword evidence="2 9" id="KW-0813">Transport</keyword>
<evidence type="ECO:0000256" key="11">
    <source>
        <dbReference type="RuleBase" id="RU003357"/>
    </source>
</evidence>
<dbReference type="Pfam" id="PF07715">
    <property type="entry name" value="Plug"/>
    <property type="match status" value="1"/>
</dbReference>
<dbReference type="InterPro" id="IPR039426">
    <property type="entry name" value="TonB-dep_rcpt-like"/>
</dbReference>
<keyword evidence="7 9" id="KW-0472">Membrane</keyword>
<dbReference type="PANTHER" id="PTHR47234">
    <property type="match status" value="1"/>
</dbReference>
<evidence type="ECO:0000256" key="7">
    <source>
        <dbReference type="ARBA" id="ARBA00023136"/>
    </source>
</evidence>
<keyword evidence="4 9" id="KW-0812">Transmembrane</keyword>
<evidence type="ECO:0000256" key="9">
    <source>
        <dbReference type="PROSITE-ProRule" id="PRU01360"/>
    </source>
</evidence>
<name>A0ABS2KL74_9GAMM</name>
<keyword evidence="5 13" id="KW-0732">Signal</keyword>
<feature type="region of interest" description="Disordered" evidence="12">
    <location>
        <begin position="27"/>
        <end position="46"/>
    </location>
</feature>
<evidence type="ECO:0000256" key="6">
    <source>
        <dbReference type="ARBA" id="ARBA00023077"/>
    </source>
</evidence>
<dbReference type="RefSeq" id="WP_204633329.1">
    <property type="nucleotide sequence ID" value="NZ_BSOC01000001.1"/>
</dbReference>
<dbReference type="EMBL" id="JADIKF010000040">
    <property type="protein sequence ID" value="MBM7131780.1"/>
    <property type="molecule type" value="Genomic_DNA"/>
</dbReference>
<comment type="similarity">
    <text evidence="9 11">Belongs to the TonB-dependent receptor family.</text>
</comment>
<keyword evidence="17" id="KW-1185">Reference proteome</keyword>
<evidence type="ECO:0000256" key="2">
    <source>
        <dbReference type="ARBA" id="ARBA00022448"/>
    </source>
</evidence>
<evidence type="ECO:0000259" key="15">
    <source>
        <dbReference type="Pfam" id="PF07715"/>
    </source>
</evidence>
<feature type="signal peptide" evidence="13">
    <location>
        <begin position="1"/>
        <end position="23"/>
    </location>
</feature>
<reference evidence="16" key="1">
    <citation type="submission" date="2020-10" db="EMBL/GenBank/DDBJ databases">
        <title>Phylogeny of dyella-like bacteria.</title>
        <authorList>
            <person name="Fu J."/>
        </authorList>
    </citation>
    <scope>NUCLEOTIDE SEQUENCE</scope>
    <source>
        <strain evidence="16">DHON07</strain>
    </source>
</reference>
<comment type="subcellular location">
    <subcellularLocation>
        <location evidence="1 9">Cell outer membrane</location>
        <topology evidence="1 9">Multi-pass membrane protein</topology>
    </subcellularLocation>
</comment>
<dbReference type="InterPro" id="IPR010916">
    <property type="entry name" value="TonB_box_CS"/>
</dbReference>
<dbReference type="Proteomes" id="UP001430193">
    <property type="component" value="Unassembled WGS sequence"/>
</dbReference>
<feature type="short sequence motif" description="TonB box" evidence="10">
    <location>
        <begin position="53"/>
        <end position="59"/>
    </location>
</feature>
<dbReference type="InterPro" id="IPR037066">
    <property type="entry name" value="Plug_dom_sf"/>
</dbReference>
<evidence type="ECO:0000256" key="5">
    <source>
        <dbReference type="ARBA" id="ARBA00022729"/>
    </source>
</evidence>
<keyword evidence="6 10" id="KW-0798">TonB box</keyword>
<evidence type="ECO:0000256" key="13">
    <source>
        <dbReference type="SAM" id="SignalP"/>
    </source>
</evidence>
<dbReference type="Gene3D" id="2.170.130.10">
    <property type="entry name" value="TonB-dependent receptor, plug domain"/>
    <property type="match status" value="1"/>
</dbReference>
<dbReference type="InterPro" id="IPR036942">
    <property type="entry name" value="Beta-barrel_TonB_sf"/>
</dbReference>
<keyword evidence="16" id="KW-0675">Receptor</keyword>
<evidence type="ECO:0000313" key="17">
    <source>
        <dbReference type="Proteomes" id="UP001430193"/>
    </source>
</evidence>
<evidence type="ECO:0000256" key="8">
    <source>
        <dbReference type="ARBA" id="ARBA00023237"/>
    </source>
</evidence>
<dbReference type="PANTHER" id="PTHR47234:SF1">
    <property type="entry name" value="TONB-DEPENDENT RECEPTOR"/>
    <property type="match status" value="1"/>
</dbReference>
<proteinExistence type="inferred from homology"/>
<dbReference type="Gene3D" id="2.40.170.20">
    <property type="entry name" value="TonB-dependent receptor, beta-barrel domain"/>
    <property type="match status" value="1"/>
</dbReference>
<evidence type="ECO:0000256" key="3">
    <source>
        <dbReference type="ARBA" id="ARBA00022452"/>
    </source>
</evidence>
<dbReference type="SUPFAM" id="SSF56935">
    <property type="entry name" value="Porins"/>
    <property type="match status" value="1"/>
</dbReference>
<evidence type="ECO:0000256" key="4">
    <source>
        <dbReference type="ARBA" id="ARBA00022692"/>
    </source>
</evidence>
<evidence type="ECO:0000259" key="14">
    <source>
        <dbReference type="Pfam" id="PF00593"/>
    </source>
</evidence>
<dbReference type="PROSITE" id="PS00430">
    <property type="entry name" value="TONB_DEPENDENT_REC_1"/>
    <property type="match status" value="1"/>
</dbReference>
<feature type="domain" description="TonB-dependent receptor plug" evidence="15">
    <location>
        <begin position="65"/>
        <end position="183"/>
    </location>
</feature>
<protein>
    <submittedName>
        <fullName evidence="16">TonB-dependent receptor</fullName>
    </submittedName>
</protein>
<feature type="chain" id="PRO_5045677265" evidence="13">
    <location>
        <begin position="24"/>
        <end position="947"/>
    </location>
</feature>
<gene>
    <name evidence="16" type="ORF">ISS99_19830</name>
</gene>
<keyword evidence="3 9" id="KW-1134">Transmembrane beta strand</keyword>
<organism evidence="16 17">
    <name type="scientific">Dyella mobilis</name>
    <dbReference type="NCBI Taxonomy" id="1849582"/>
    <lineage>
        <taxon>Bacteria</taxon>
        <taxon>Pseudomonadati</taxon>
        <taxon>Pseudomonadota</taxon>
        <taxon>Gammaproteobacteria</taxon>
        <taxon>Lysobacterales</taxon>
        <taxon>Rhodanobacteraceae</taxon>
        <taxon>Dyella</taxon>
    </lineage>
</organism>
<evidence type="ECO:0000313" key="16">
    <source>
        <dbReference type="EMBL" id="MBM7131780.1"/>
    </source>
</evidence>
<evidence type="ECO:0000256" key="10">
    <source>
        <dbReference type="PROSITE-ProRule" id="PRU10143"/>
    </source>
</evidence>
<dbReference type="PROSITE" id="PS52016">
    <property type="entry name" value="TONB_DEPENDENT_REC_3"/>
    <property type="match status" value="1"/>
</dbReference>
<evidence type="ECO:0000256" key="1">
    <source>
        <dbReference type="ARBA" id="ARBA00004571"/>
    </source>
</evidence>
<comment type="caution">
    <text evidence="16">The sequence shown here is derived from an EMBL/GenBank/DDBJ whole genome shotgun (WGS) entry which is preliminary data.</text>
</comment>
<sequence length="947" mass="103760">MLKSKLTVAVLAAMAFGSSHTLAATAAQSQDTPDSQEAAQGAASTSKARKLDTVTVTGSLIPQSQVETSTPVMTITADQMKSRGFTTVAEALQQSSFSTGAVQGASTSASFTQGAQTLSMFGLPVGFVKYLIDGRPMGDFPALYNGSDAFNNLSGIPSEMVDHIDILPGGQSSIYGSDAIAGVVNIVLKKKLDAPVVDVRYGWHTGGGADRRVYLADSFNWGKLNVLAGVQFESSQPIWGFDRALTRNYYADGTSPATASRDFLVNSTTKIKNSYVDPRTLTPNGCNATNGLFNGGEALQYRQNSGYYCGSYNSAGYKTLSNDEKTANVYTHATFDATDNLQLYSDFLYNYQEQKFSTGSGYTWWGTSADFGKIYDANLKDFVNLQRGFTPEEIGGYKSIMNKTTENSYMLTLGGKGTFGQSNWDYDVTYTHSDDHLTSRRFARWANEIDNYFLDKVLGPELGTNKGYGVYAPNYGAFFQPISPADFRGFTGFTYSNAKTWDNLLRAQVTNASLFALPGGDAGLAVVVEGGNQGWNYTPDARLLDGEVWGSTDVQGAGHRSRYAATTELNIPLFKQLTLDASARYDSYHVGNGDVSHATYNIGIEYRPLETLLLRGKYGTAFKAPTLADEFQGQSGYYDSVTDYYNCAQLGYVGPSIGQCPNKYYNVQFNGVQSGNTQLKPITAKVWNYGFVWAPINNLSFSTDYYHYDISNEVNQESADLLSQQEYLCRIGTLDINSPTCKAALSQVVRQAATDNTFLGDITQIYTPKVNTSKEKVNALVSNFGYLLNVGRFGSLTFNASYSNVLKHELQQYPNDPVLDLLRNPYYSYDFKTKVNASITWSIGNWSTTVFANRYGSSPNYLARTLNDYNAPGAGRLAPWILYNASVSYTPIDSLALSLMVNNVFNKMPPKDHSYPGTSASPYNDNDYNVFGRGIYLEGTYKFGKAK</sequence>
<dbReference type="InterPro" id="IPR012910">
    <property type="entry name" value="Plug_dom"/>
</dbReference>
<evidence type="ECO:0000256" key="12">
    <source>
        <dbReference type="SAM" id="MobiDB-lite"/>
    </source>
</evidence>